<proteinExistence type="predicted"/>
<dbReference type="SUPFAM" id="SSF48371">
    <property type="entry name" value="ARM repeat"/>
    <property type="match status" value="1"/>
</dbReference>
<evidence type="ECO:0000259" key="9">
    <source>
        <dbReference type="PROSITE" id="PS51698"/>
    </source>
</evidence>
<keyword evidence="6" id="KW-0833">Ubl conjugation pathway</keyword>
<dbReference type="InterPro" id="IPR011989">
    <property type="entry name" value="ARM-like"/>
</dbReference>
<evidence type="ECO:0000256" key="5">
    <source>
        <dbReference type="ARBA" id="ARBA00022737"/>
    </source>
</evidence>
<dbReference type="PROSITE" id="PS50176">
    <property type="entry name" value="ARM_REPEAT"/>
    <property type="match status" value="1"/>
</dbReference>
<name>A0A3S3NV33_9MAGN</name>
<dbReference type="Pfam" id="PF00514">
    <property type="entry name" value="Arm"/>
    <property type="match status" value="1"/>
</dbReference>
<feature type="compositionally biased region" description="Polar residues" evidence="8">
    <location>
        <begin position="417"/>
        <end position="431"/>
    </location>
</feature>
<dbReference type="InterPro" id="IPR000225">
    <property type="entry name" value="Armadillo"/>
</dbReference>
<dbReference type="InterPro" id="IPR045210">
    <property type="entry name" value="RING-Ubox_PUB"/>
</dbReference>
<dbReference type="PANTHER" id="PTHR23315:SF253">
    <property type="entry name" value="U-BOX DOMAIN-CONTAINING PROTEIN 9"/>
    <property type="match status" value="1"/>
</dbReference>
<evidence type="ECO:0000256" key="8">
    <source>
        <dbReference type="SAM" id="MobiDB-lite"/>
    </source>
</evidence>
<dbReference type="FunFam" id="3.30.40.10:FF:000114">
    <property type="entry name" value="RING-type E3 ubiquitin transferase"/>
    <property type="match status" value="1"/>
</dbReference>
<dbReference type="Pfam" id="PF04564">
    <property type="entry name" value="U-box"/>
    <property type="match status" value="1"/>
</dbReference>
<gene>
    <name evidence="10" type="ORF">CKAN_01610600</name>
</gene>
<feature type="region of interest" description="Disordered" evidence="8">
    <location>
        <begin position="412"/>
        <end position="452"/>
    </location>
</feature>
<dbReference type="PROSITE" id="PS51698">
    <property type="entry name" value="U_BOX"/>
    <property type="match status" value="1"/>
</dbReference>
<comment type="caution">
    <text evidence="10">The sequence shown here is derived from an EMBL/GenBank/DDBJ whole genome shotgun (WGS) entry which is preliminary data.</text>
</comment>
<comment type="catalytic activity">
    <reaction evidence="1">
        <text>S-ubiquitinyl-[E2 ubiquitin-conjugating enzyme]-L-cysteine + [acceptor protein]-L-lysine = [E2 ubiquitin-conjugating enzyme]-L-cysteine + N(6)-ubiquitinyl-[acceptor protein]-L-lysine.</text>
        <dbReference type="EC" id="2.3.2.27"/>
    </reaction>
</comment>
<dbReference type="Gene3D" id="3.30.40.10">
    <property type="entry name" value="Zinc/RING finger domain, C3HC4 (zinc finger)"/>
    <property type="match status" value="1"/>
</dbReference>
<dbReference type="EC" id="2.3.2.27" evidence="3"/>
<dbReference type="CDD" id="cd16664">
    <property type="entry name" value="RING-Ubox_PUB"/>
    <property type="match status" value="1"/>
</dbReference>
<accession>A0A3S3NV33</accession>
<dbReference type="SMR" id="A0A3S3NV33"/>
<keyword evidence="4" id="KW-0808">Transferase</keyword>
<evidence type="ECO:0000256" key="2">
    <source>
        <dbReference type="ARBA" id="ARBA00004906"/>
    </source>
</evidence>
<dbReference type="Proteomes" id="UP000283530">
    <property type="component" value="Unassembled WGS sequence"/>
</dbReference>
<dbReference type="InterPro" id="IPR013083">
    <property type="entry name" value="Znf_RING/FYVE/PHD"/>
</dbReference>
<evidence type="ECO:0000256" key="1">
    <source>
        <dbReference type="ARBA" id="ARBA00000900"/>
    </source>
</evidence>
<feature type="domain" description="U-box" evidence="9">
    <location>
        <begin position="70"/>
        <end position="144"/>
    </location>
</feature>
<dbReference type="Gene3D" id="1.25.10.10">
    <property type="entry name" value="Leucine-rich Repeat Variant"/>
    <property type="match status" value="3"/>
</dbReference>
<dbReference type="GO" id="GO:0061630">
    <property type="term" value="F:ubiquitin protein ligase activity"/>
    <property type="evidence" value="ECO:0007669"/>
    <property type="project" value="UniProtKB-EC"/>
</dbReference>
<dbReference type="SUPFAM" id="SSF57850">
    <property type="entry name" value="RING/U-box"/>
    <property type="match status" value="1"/>
</dbReference>
<reference evidence="10 11" key="1">
    <citation type="journal article" date="2019" name="Nat. Plants">
        <title>Stout camphor tree genome fills gaps in understanding of flowering plant genome evolution.</title>
        <authorList>
            <person name="Chaw S.M."/>
            <person name="Liu Y.C."/>
            <person name="Wu Y.W."/>
            <person name="Wang H.Y."/>
            <person name="Lin C.I."/>
            <person name="Wu C.S."/>
            <person name="Ke H.M."/>
            <person name="Chang L.Y."/>
            <person name="Hsu C.Y."/>
            <person name="Yang H.T."/>
            <person name="Sudianto E."/>
            <person name="Hsu M.H."/>
            <person name="Wu K.P."/>
            <person name="Wang L.N."/>
            <person name="Leebens-Mack J.H."/>
            <person name="Tsai I.J."/>
        </authorList>
    </citation>
    <scope>NUCLEOTIDE SEQUENCE [LARGE SCALE GENOMIC DNA]</scope>
    <source>
        <strain evidence="11">cv. Chaw 1501</strain>
        <tissue evidence="10">Young leaves</tissue>
    </source>
</reference>
<evidence type="ECO:0000256" key="7">
    <source>
        <dbReference type="PROSITE-ProRule" id="PRU00259"/>
    </source>
</evidence>
<dbReference type="InterPro" id="IPR003613">
    <property type="entry name" value="Ubox_domain"/>
</dbReference>
<comment type="pathway">
    <text evidence="2">Protein modification; protein ubiquitination.</text>
</comment>
<dbReference type="GO" id="GO:0016567">
    <property type="term" value="P:protein ubiquitination"/>
    <property type="evidence" value="ECO:0007669"/>
    <property type="project" value="UniProtKB-UniPathway"/>
</dbReference>
<dbReference type="FunFam" id="1.25.10.10:FF:000330">
    <property type="entry name" value="RING-type E3 ubiquitin transferase"/>
    <property type="match status" value="1"/>
</dbReference>
<dbReference type="SMART" id="SM00504">
    <property type="entry name" value="Ubox"/>
    <property type="match status" value="1"/>
</dbReference>
<evidence type="ECO:0000313" key="10">
    <source>
        <dbReference type="EMBL" id="RWR87170.1"/>
    </source>
</evidence>
<dbReference type="AlphaFoldDB" id="A0A3S3NV33"/>
<dbReference type="OrthoDB" id="7537227at2759"/>
<evidence type="ECO:0000256" key="4">
    <source>
        <dbReference type="ARBA" id="ARBA00022679"/>
    </source>
</evidence>
<evidence type="ECO:0000256" key="3">
    <source>
        <dbReference type="ARBA" id="ARBA00012483"/>
    </source>
</evidence>
<dbReference type="InterPro" id="IPR016024">
    <property type="entry name" value="ARM-type_fold"/>
</dbReference>
<dbReference type="EMBL" id="QPKB01000006">
    <property type="protein sequence ID" value="RWR87170.1"/>
    <property type="molecule type" value="Genomic_DNA"/>
</dbReference>
<feature type="repeat" description="ARM" evidence="7">
    <location>
        <begin position="206"/>
        <end position="247"/>
    </location>
</feature>
<evidence type="ECO:0000256" key="6">
    <source>
        <dbReference type="ARBA" id="ARBA00022786"/>
    </source>
</evidence>
<keyword evidence="11" id="KW-1185">Reference proteome</keyword>
<dbReference type="SMART" id="SM00185">
    <property type="entry name" value="ARM"/>
    <property type="match status" value="3"/>
</dbReference>
<evidence type="ECO:0000313" key="11">
    <source>
        <dbReference type="Proteomes" id="UP000283530"/>
    </source>
</evidence>
<protein>
    <recommendedName>
        <fullName evidence="3">RING-type E3 ubiquitin transferase</fullName>
        <ecNumber evidence="3">2.3.2.27</ecNumber>
    </recommendedName>
</protein>
<sequence length="452" mass="49956">MAKSGAMETVDPASVAKATETKRELQRLVKSIVEDEECSMETFDKASKTIASLKDLKLKRSLSQKLDSVNVPEHFLCPISSELMKDPVILATGQTYDRPFIQGWLNAGHRTCPRTQQVLSHLILTPNHLVRNLISQWCESQGIELPSRVHDSPEEGITQGERIHLDSLLDKISFPAISEQKEAARELRLLTKRMPSFRALLGETPDAIPQLLSLLSRTDLNRHSDIQEDIVTIILNLSIHDSNKKIVADHPEAIPLLIDSLKSGTMETRSNAAAALFTLSALDSNKVKIGELGALQPLIKLLEQGTPIAKKDAASAIFNLCIIHENKTRAVKDGAVRVIMKTIMDQMLVDESLAILAMLSSNQQAVEEMGDNGAMTFLLSIIRESTCGRNRENSAAILYSICMNDRTKLREVRGEENSNGTISKLAQNGTSRARRKANGILDRLRRTTTNTA</sequence>
<organism evidence="10 11">
    <name type="scientific">Cinnamomum micranthum f. kanehirae</name>
    <dbReference type="NCBI Taxonomy" id="337451"/>
    <lineage>
        <taxon>Eukaryota</taxon>
        <taxon>Viridiplantae</taxon>
        <taxon>Streptophyta</taxon>
        <taxon>Embryophyta</taxon>
        <taxon>Tracheophyta</taxon>
        <taxon>Spermatophyta</taxon>
        <taxon>Magnoliopsida</taxon>
        <taxon>Magnoliidae</taxon>
        <taxon>Laurales</taxon>
        <taxon>Lauraceae</taxon>
        <taxon>Cinnamomum</taxon>
    </lineage>
</organism>
<keyword evidence="5" id="KW-0677">Repeat</keyword>
<dbReference type="PANTHER" id="PTHR23315">
    <property type="entry name" value="U BOX DOMAIN-CONTAINING"/>
    <property type="match status" value="1"/>
</dbReference>
<dbReference type="UniPathway" id="UPA00143"/>